<evidence type="ECO:0000259" key="1">
    <source>
        <dbReference type="Pfam" id="PF03417"/>
    </source>
</evidence>
<feature type="domain" description="Peptidase C45 hydrolase" evidence="1">
    <location>
        <begin position="108"/>
        <end position="325"/>
    </location>
</feature>
<dbReference type="InterPro" id="IPR005079">
    <property type="entry name" value="Peptidase_C45_hydrolase"/>
</dbReference>
<dbReference type="InterPro" id="IPR047794">
    <property type="entry name" value="C45_proenzyme-like"/>
</dbReference>
<dbReference type="PANTHER" id="PTHR34180:SF1">
    <property type="entry name" value="BETA-ALANYL-DOPAMINE_CARCININE HYDROLASE"/>
    <property type="match status" value="1"/>
</dbReference>
<dbReference type="RefSeq" id="WP_122391540.1">
    <property type="nucleotide sequence ID" value="NZ_RBUT01000046.1"/>
</dbReference>
<gene>
    <name evidence="2" type="ORF">ALP10_02816</name>
</gene>
<dbReference type="PANTHER" id="PTHR34180">
    <property type="entry name" value="PEPTIDASE C45"/>
    <property type="match status" value="1"/>
</dbReference>
<evidence type="ECO:0000313" key="2">
    <source>
        <dbReference type="EMBL" id="RMV51348.1"/>
    </source>
</evidence>
<dbReference type="Pfam" id="PF03417">
    <property type="entry name" value="AAT"/>
    <property type="match status" value="1"/>
</dbReference>
<dbReference type="EMBL" id="RBUT01000046">
    <property type="protein sequence ID" value="RMV51348.1"/>
    <property type="molecule type" value="Genomic_DNA"/>
</dbReference>
<protein>
    <recommendedName>
        <fullName evidence="1">Peptidase C45 hydrolase domain-containing protein</fullName>
    </recommendedName>
</protein>
<dbReference type="NCBIfam" id="NF040521">
    <property type="entry name" value="C45_proenzyme"/>
    <property type="match status" value="1"/>
</dbReference>
<name>A0A3M6D5B3_9PSED</name>
<dbReference type="AlphaFoldDB" id="A0A3M6D5B3"/>
<dbReference type="Proteomes" id="UP000279173">
    <property type="component" value="Unassembled WGS sequence"/>
</dbReference>
<sequence length="353" mass="38158">MTLPSIHLDGSAYAIGHGLGVFGRDAVLAHLRPLELWQYLALQAQTPAALQMRQQVQTEFPRYWQEIEGLADGLQLPLDEVFMWNCRGDYVHEQSVDGCTTVFGPTPAGTLIAHNEDGLPQLKRHCALLHATPESGLAFSSFIYPGSLPGHTLAINERGLVATVNNIRPARIPVGIPRQILARATLDASSIDEAIAVVTRTDRAGAFHHTFGQAGSARVVSVEASAEGSNVSEIQWPAGHSNHLVSLSLSQVGQRITASSGARQQCIDQRLRQLPGDLDANVALSILRDISGEDLPVYRCAADDSNNENTLATGVFLISANTVEWRVYTQPNPDQPDAEGVVHRSLIDACSDR</sequence>
<proteinExistence type="predicted"/>
<organism evidence="2 3">
    <name type="scientific">Pseudomonas syringae pv. helianthi</name>
    <dbReference type="NCBI Taxonomy" id="251654"/>
    <lineage>
        <taxon>Bacteria</taxon>
        <taxon>Pseudomonadati</taxon>
        <taxon>Pseudomonadota</taxon>
        <taxon>Gammaproteobacteria</taxon>
        <taxon>Pseudomonadales</taxon>
        <taxon>Pseudomonadaceae</taxon>
        <taxon>Pseudomonas</taxon>
    </lineage>
</organism>
<comment type="caution">
    <text evidence="2">The sequence shown here is derived from an EMBL/GenBank/DDBJ whole genome shotgun (WGS) entry which is preliminary data.</text>
</comment>
<dbReference type="Gene3D" id="3.60.60.10">
    <property type="entry name" value="Penicillin V Acylase, Chain A"/>
    <property type="match status" value="1"/>
</dbReference>
<evidence type="ECO:0000313" key="3">
    <source>
        <dbReference type="Proteomes" id="UP000279173"/>
    </source>
</evidence>
<dbReference type="InterPro" id="IPR047801">
    <property type="entry name" value="Peptidase_C45"/>
</dbReference>
<accession>A0A3M6D5B3</accession>
<reference evidence="2 3" key="1">
    <citation type="submission" date="2018-08" db="EMBL/GenBank/DDBJ databases">
        <title>Recombination of ecologically and evolutionarily significant loci maintains genetic cohesion in the Pseudomonas syringae species complex.</title>
        <authorList>
            <person name="Dillon M."/>
            <person name="Thakur S."/>
            <person name="Almeida R.N.D."/>
            <person name="Weir B.S."/>
            <person name="Guttman D.S."/>
        </authorList>
    </citation>
    <scope>NUCLEOTIDE SEQUENCE [LARGE SCALE GENOMIC DNA]</scope>
    <source>
        <strain evidence="2 3">ICMP 3263</strain>
    </source>
</reference>